<dbReference type="InterPro" id="IPR002528">
    <property type="entry name" value="MATE_fam"/>
</dbReference>
<gene>
    <name evidence="8" type="ORF">FDP41_001046</name>
</gene>
<dbReference type="RefSeq" id="XP_044564606.1">
    <property type="nucleotide sequence ID" value="XM_044700760.1"/>
</dbReference>
<dbReference type="GeneID" id="68108264"/>
<feature type="transmembrane region" description="Helical" evidence="7">
    <location>
        <begin position="503"/>
        <end position="525"/>
    </location>
</feature>
<organism evidence="8 9">
    <name type="scientific">Naegleria fowleri</name>
    <name type="common">Brain eating amoeba</name>
    <dbReference type="NCBI Taxonomy" id="5763"/>
    <lineage>
        <taxon>Eukaryota</taxon>
        <taxon>Discoba</taxon>
        <taxon>Heterolobosea</taxon>
        <taxon>Tetramitia</taxon>
        <taxon>Eutetramitia</taxon>
        <taxon>Vahlkampfiidae</taxon>
        <taxon>Naegleria</taxon>
    </lineage>
</organism>
<keyword evidence="9" id="KW-1185">Reference proteome</keyword>
<feature type="transmembrane region" description="Helical" evidence="7">
    <location>
        <begin position="234"/>
        <end position="263"/>
    </location>
</feature>
<evidence type="ECO:0000313" key="8">
    <source>
        <dbReference type="EMBL" id="KAF0979893.1"/>
    </source>
</evidence>
<proteinExistence type="inferred from homology"/>
<evidence type="ECO:0008006" key="10">
    <source>
        <dbReference type="Google" id="ProtNLM"/>
    </source>
</evidence>
<dbReference type="VEuPathDB" id="AmoebaDB:NF0013200"/>
<dbReference type="OrthoDB" id="2126698at2759"/>
<sequence>MPLQQDTHELTETCQNSSIELGEPLKKIKESSSFIHTKHKDPNIILTEPTSAIHDDASSNNTTHYDNQEKKEIEPSSLNGKQPADNNIDSPTSLPKQSATLHSTQELVANDDDVNVSVELMNKTRKEKFIFYIKLLFAHLLGVLKLCWPTVVMNVCNVTLGLESLSFIGHIKVEDETMSAEEKGKMSELHMAAASLGNSFLFCFIYIAVGLTHGQDTLVSQAVGANNLKRAGQILARSITTIILALIPISVILCVVNYSLILMNQEDNLVHLVGLYLRILVPGVLPFTLCEALSLFLVSQHILLPNVIIWLSSIFLNFGLTYVFVFGVGFKGLGFIGAPIATTITRYFMLTCYISVIYFKGYMKNTWHGFVDVRNVFQWAGFKEFLKLALPGALMLTFEIWGFEISTITSSFVSQTALAAHSVVLQISALTYMVPLSQAAATSIRIGQLLGARQPMRAKYTAYSSMMFAGLIMFLSGSTLALARDYIPMIYTEDPEIISMSASVFPLCAIFQLFDGVQVIGGAVIRGIGKQVIGAASNLIAYYVLGLPTGAALAFGAKWGLVGIWCGLAFALFAVSIVLALYIIFRLNWRKESETAFERATKHTMTTNESTSISTNEDHVETKMSIDLEMNPVNLDVAAAQQHSPIQLFVQSGQENTSSNKTSPTIVEDDQARDDLVATCLKLSTSVDEEEEPIEKKAARRLEKYHSRLKLLSESVDSLEEE</sequence>
<feature type="region of interest" description="Disordered" evidence="6">
    <location>
        <begin position="49"/>
        <end position="96"/>
    </location>
</feature>
<keyword evidence="5 7" id="KW-0472">Membrane</keyword>
<comment type="subcellular location">
    <subcellularLocation>
        <location evidence="1">Membrane</location>
        <topology evidence="1">Multi-pass membrane protein</topology>
    </subcellularLocation>
</comment>
<dbReference type="NCBIfam" id="TIGR00797">
    <property type="entry name" value="matE"/>
    <property type="match status" value="1"/>
</dbReference>
<evidence type="ECO:0000256" key="6">
    <source>
        <dbReference type="SAM" id="MobiDB-lite"/>
    </source>
</evidence>
<dbReference type="InterPro" id="IPR045069">
    <property type="entry name" value="MATE_euk"/>
</dbReference>
<keyword evidence="4 7" id="KW-1133">Transmembrane helix</keyword>
<evidence type="ECO:0000256" key="4">
    <source>
        <dbReference type="ARBA" id="ARBA00022989"/>
    </source>
</evidence>
<reference evidence="8 9" key="1">
    <citation type="journal article" date="2019" name="Sci. Rep.">
        <title>Nanopore sequencing improves the draft genome of the human pathogenic amoeba Naegleria fowleri.</title>
        <authorList>
            <person name="Liechti N."/>
            <person name="Schurch N."/>
            <person name="Bruggmann R."/>
            <person name="Wittwer M."/>
        </authorList>
    </citation>
    <scope>NUCLEOTIDE SEQUENCE [LARGE SCALE GENOMIC DNA]</scope>
    <source>
        <strain evidence="8 9">ATCC 30894</strain>
    </source>
</reference>
<dbReference type="EMBL" id="VFQX01000022">
    <property type="protein sequence ID" value="KAF0979893.1"/>
    <property type="molecule type" value="Genomic_DNA"/>
</dbReference>
<dbReference type="Pfam" id="PF01554">
    <property type="entry name" value="MatE"/>
    <property type="match status" value="2"/>
</dbReference>
<feature type="transmembrane region" description="Helical" evidence="7">
    <location>
        <begin position="307"/>
        <end position="330"/>
    </location>
</feature>
<dbReference type="VEuPathDB" id="AmoebaDB:NfTy_049720"/>
<evidence type="ECO:0000256" key="5">
    <source>
        <dbReference type="ARBA" id="ARBA00023136"/>
    </source>
</evidence>
<dbReference type="GO" id="GO:0015297">
    <property type="term" value="F:antiporter activity"/>
    <property type="evidence" value="ECO:0007669"/>
    <property type="project" value="InterPro"/>
</dbReference>
<keyword evidence="3 7" id="KW-0812">Transmembrane</keyword>
<dbReference type="CDD" id="cd13132">
    <property type="entry name" value="MATE_eukaryotic"/>
    <property type="match status" value="1"/>
</dbReference>
<dbReference type="VEuPathDB" id="AmoebaDB:NF0013210"/>
<feature type="transmembrane region" description="Helical" evidence="7">
    <location>
        <begin position="275"/>
        <end position="298"/>
    </location>
</feature>
<feature type="transmembrane region" description="Helical" evidence="7">
    <location>
        <begin position="191"/>
        <end position="213"/>
    </location>
</feature>
<feature type="transmembrane region" description="Helical" evidence="7">
    <location>
        <begin position="562"/>
        <end position="585"/>
    </location>
</feature>
<accession>A0A6A5BPE5</accession>
<feature type="transmembrane region" description="Helical" evidence="7">
    <location>
        <begin position="462"/>
        <end position="483"/>
    </location>
</feature>
<comment type="caution">
    <text evidence="8">The sequence shown here is derived from an EMBL/GenBank/DDBJ whole genome shotgun (WGS) entry which is preliminary data.</text>
</comment>
<dbReference type="Proteomes" id="UP000444721">
    <property type="component" value="Unassembled WGS sequence"/>
</dbReference>
<feature type="compositionally biased region" description="Polar residues" evidence="6">
    <location>
        <begin position="76"/>
        <end position="96"/>
    </location>
</feature>
<evidence type="ECO:0000256" key="1">
    <source>
        <dbReference type="ARBA" id="ARBA00004141"/>
    </source>
</evidence>
<feature type="transmembrane region" description="Helical" evidence="7">
    <location>
        <begin position="532"/>
        <end position="556"/>
    </location>
</feature>
<dbReference type="AlphaFoldDB" id="A0A6A5BPE5"/>
<dbReference type="VEuPathDB" id="AmoebaDB:FDP41_001046"/>
<protein>
    <recommendedName>
        <fullName evidence="10">Multidrug and toxin extrusion protein</fullName>
    </recommendedName>
</protein>
<evidence type="ECO:0000256" key="3">
    <source>
        <dbReference type="ARBA" id="ARBA00022692"/>
    </source>
</evidence>
<feature type="transmembrane region" description="Helical" evidence="7">
    <location>
        <begin position="336"/>
        <end position="359"/>
    </location>
</feature>
<evidence type="ECO:0000256" key="2">
    <source>
        <dbReference type="ARBA" id="ARBA00010199"/>
    </source>
</evidence>
<dbReference type="OMA" id="AAWFELF"/>
<dbReference type="GO" id="GO:0016020">
    <property type="term" value="C:membrane"/>
    <property type="evidence" value="ECO:0007669"/>
    <property type="project" value="UniProtKB-SubCell"/>
</dbReference>
<dbReference type="PANTHER" id="PTHR11206">
    <property type="entry name" value="MULTIDRUG RESISTANCE PROTEIN"/>
    <property type="match status" value="1"/>
</dbReference>
<evidence type="ECO:0000313" key="9">
    <source>
        <dbReference type="Proteomes" id="UP000444721"/>
    </source>
</evidence>
<feature type="transmembrane region" description="Helical" evidence="7">
    <location>
        <begin position="129"/>
        <end position="151"/>
    </location>
</feature>
<evidence type="ECO:0000256" key="7">
    <source>
        <dbReference type="SAM" id="Phobius"/>
    </source>
</evidence>
<name>A0A6A5BPE5_NAEFO</name>
<comment type="similarity">
    <text evidence="2">Belongs to the multi antimicrobial extrusion (MATE) (TC 2.A.66.1) family.</text>
</comment>
<dbReference type="GO" id="GO:1990961">
    <property type="term" value="P:xenobiotic detoxification by transmembrane export across the plasma membrane"/>
    <property type="evidence" value="ECO:0007669"/>
    <property type="project" value="InterPro"/>
</dbReference>
<dbReference type="GO" id="GO:0042910">
    <property type="term" value="F:xenobiotic transmembrane transporter activity"/>
    <property type="evidence" value="ECO:0007669"/>
    <property type="project" value="InterPro"/>
</dbReference>